<dbReference type="STRING" id="1312852.EG19_08805"/>
<reference evidence="6 7" key="1">
    <citation type="submission" date="2014-04" db="EMBL/GenBank/DDBJ databases">
        <title>The Genome Sequence of Thermoanaerobaculum aquaticum MP-01, The First Cultivated Group 23 Acidobacterium.</title>
        <authorList>
            <person name="Stamps B.W."/>
            <person name="Losey N.A."/>
            <person name="Lawson P.A."/>
            <person name="Stevenson B.S."/>
        </authorList>
    </citation>
    <scope>NUCLEOTIDE SEQUENCE [LARGE SCALE GENOMIC DNA]</scope>
    <source>
        <strain evidence="6 7">MP-01</strain>
    </source>
</reference>
<dbReference type="HAMAP" id="MF_01357">
    <property type="entry name" value="NDH1_NuoC"/>
    <property type="match status" value="1"/>
</dbReference>
<sequence>MSEENKVQEPAPPKMPWEEKPVPPQPQDAREHPLVRELERAVPGAVVEAVEFAGQVSVVVGLEQLMAVLSALKGLGYKFLVDLTAVDWKDRPEGRFDVVYWLHRHADSARLRVKVRVADGVEVPTAVELWPTANWMEREVFDMFGIYFANHPNLERILTWEGFSGHPLRKDFPIEGVDTGAAVYPDIYPPGGGPVKPKGGA</sequence>
<evidence type="ECO:0000256" key="2">
    <source>
        <dbReference type="ARBA" id="ARBA00022448"/>
    </source>
</evidence>
<feature type="domain" description="NADH:ubiquinone oxidoreductase 30kDa subunit" evidence="5">
    <location>
        <begin position="60"/>
        <end position="176"/>
    </location>
</feature>
<keyword evidence="3" id="KW-1278">Translocase</keyword>
<evidence type="ECO:0000256" key="3">
    <source>
        <dbReference type="HAMAP-Rule" id="MF_01357"/>
    </source>
</evidence>
<dbReference type="Proteomes" id="UP000027284">
    <property type="component" value="Unassembled WGS sequence"/>
</dbReference>
<evidence type="ECO:0000313" key="7">
    <source>
        <dbReference type="Proteomes" id="UP000027284"/>
    </source>
</evidence>
<proteinExistence type="inferred from homology"/>
<keyword evidence="2 3" id="KW-0813">Transport</keyword>
<comment type="caution">
    <text evidence="6">The sequence shown here is derived from an EMBL/GenBank/DDBJ whole genome shotgun (WGS) entry which is preliminary data.</text>
</comment>
<organism evidence="6 7">
    <name type="scientific">Thermoanaerobaculum aquaticum</name>
    <dbReference type="NCBI Taxonomy" id="1312852"/>
    <lineage>
        <taxon>Bacteria</taxon>
        <taxon>Pseudomonadati</taxon>
        <taxon>Acidobacteriota</taxon>
        <taxon>Thermoanaerobaculia</taxon>
        <taxon>Thermoanaerobaculales</taxon>
        <taxon>Thermoanaerobaculaceae</taxon>
        <taxon>Thermoanaerobaculum</taxon>
    </lineage>
</organism>
<comment type="catalytic activity">
    <reaction evidence="3">
        <text>a quinone + NADH + 5 H(+)(in) = a quinol + NAD(+) + 4 H(+)(out)</text>
        <dbReference type="Rhea" id="RHEA:57888"/>
        <dbReference type="ChEBI" id="CHEBI:15378"/>
        <dbReference type="ChEBI" id="CHEBI:24646"/>
        <dbReference type="ChEBI" id="CHEBI:57540"/>
        <dbReference type="ChEBI" id="CHEBI:57945"/>
        <dbReference type="ChEBI" id="CHEBI:132124"/>
    </reaction>
</comment>
<dbReference type="GO" id="GO:0048038">
    <property type="term" value="F:quinone binding"/>
    <property type="evidence" value="ECO:0007669"/>
    <property type="project" value="UniProtKB-KW"/>
</dbReference>
<keyword evidence="3" id="KW-0874">Quinone</keyword>
<evidence type="ECO:0000256" key="4">
    <source>
        <dbReference type="SAM" id="MobiDB-lite"/>
    </source>
</evidence>
<dbReference type="SUPFAM" id="SSF143243">
    <property type="entry name" value="Nqo5-like"/>
    <property type="match status" value="1"/>
</dbReference>
<dbReference type="Pfam" id="PF00329">
    <property type="entry name" value="Complex1_30kDa"/>
    <property type="match status" value="1"/>
</dbReference>
<name>A0A062XK88_9BACT</name>
<dbReference type="GO" id="GO:0008137">
    <property type="term" value="F:NADH dehydrogenase (ubiquinone) activity"/>
    <property type="evidence" value="ECO:0007669"/>
    <property type="project" value="InterPro"/>
</dbReference>
<comment type="similarity">
    <text evidence="1 3">Belongs to the complex I 30 kDa subunit family.</text>
</comment>
<keyword evidence="3" id="KW-0830">Ubiquinone</keyword>
<dbReference type="InterPro" id="IPR001268">
    <property type="entry name" value="NADH_UbQ_OxRdtase_30kDa_su"/>
</dbReference>
<dbReference type="GO" id="GO:0005886">
    <property type="term" value="C:plasma membrane"/>
    <property type="evidence" value="ECO:0007669"/>
    <property type="project" value="UniProtKB-SubCell"/>
</dbReference>
<evidence type="ECO:0000313" key="6">
    <source>
        <dbReference type="EMBL" id="KDA52927.1"/>
    </source>
</evidence>
<comment type="function">
    <text evidence="3">NDH-1 shuttles electrons from NADH, via FMN and iron-sulfur (Fe-S) centers, to quinones in the respiratory chain. The immediate electron acceptor for the enzyme in this species is believed to be ubiquinone. Couples the redox reaction to proton translocation (for every two electrons transferred, four hydrogen ions are translocated across the cytoplasmic membrane), and thus conserves the redox energy in a proton gradient.</text>
</comment>
<dbReference type="EC" id="7.1.1.-" evidence="3"/>
<keyword evidence="3" id="KW-0520">NAD</keyword>
<protein>
    <recommendedName>
        <fullName evidence="3">NADH-quinone oxidoreductase subunit C</fullName>
        <ecNumber evidence="3">7.1.1.-</ecNumber>
    </recommendedName>
    <alternativeName>
        <fullName evidence="3">NADH dehydrogenase I subunit C</fullName>
    </alternativeName>
    <alternativeName>
        <fullName evidence="3">NDH-1 subunit C</fullName>
    </alternativeName>
</protein>
<dbReference type="OrthoDB" id="9803286at2"/>
<accession>A0A062XK88</accession>
<keyword evidence="7" id="KW-1185">Reference proteome</keyword>
<dbReference type="InterPro" id="IPR037232">
    <property type="entry name" value="NADH_quin_OxRdtase_su_C/D-like"/>
</dbReference>
<dbReference type="InterPro" id="IPR010218">
    <property type="entry name" value="NADH_DH_suC"/>
</dbReference>
<feature type="region of interest" description="Disordered" evidence="4">
    <location>
        <begin position="1"/>
        <end position="30"/>
    </location>
</feature>
<keyword evidence="3" id="KW-1003">Cell membrane</keyword>
<comment type="subcellular location">
    <subcellularLocation>
        <location evidence="3">Cell membrane</location>
        <topology evidence="3">Peripheral membrane protein</topology>
        <orientation evidence="3">Cytoplasmic side</orientation>
    </subcellularLocation>
</comment>
<comment type="subunit">
    <text evidence="3">NDH-1 is composed of 14 different subunits. Subunits NuoB, C, D, E, F, and G constitute the peripheral sector of the complex.</text>
</comment>
<dbReference type="GO" id="GO:0050136">
    <property type="term" value="F:NADH dehydrogenase (quinone) (non-electrogenic) activity"/>
    <property type="evidence" value="ECO:0007669"/>
    <property type="project" value="UniProtKB-UniRule"/>
</dbReference>
<dbReference type="PANTHER" id="PTHR10884">
    <property type="entry name" value="NADH DEHYDROGENASE UBIQUINONE IRON-SULFUR PROTEIN 3"/>
    <property type="match status" value="1"/>
</dbReference>
<evidence type="ECO:0000259" key="5">
    <source>
        <dbReference type="Pfam" id="PF00329"/>
    </source>
</evidence>
<dbReference type="PANTHER" id="PTHR10884:SF14">
    <property type="entry name" value="NADH DEHYDROGENASE [UBIQUINONE] IRON-SULFUR PROTEIN 3, MITOCHONDRIAL"/>
    <property type="match status" value="1"/>
</dbReference>
<gene>
    <name evidence="3" type="primary">nuoC</name>
    <name evidence="6" type="ORF">EG19_08805</name>
</gene>
<dbReference type="AlphaFoldDB" id="A0A062XK88"/>
<dbReference type="EMBL" id="JMFG01000038">
    <property type="protein sequence ID" value="KDA52927.1"/>
    <property type="molecule type" value="Genomic_DNA"/>
</dbReference>
<evidence type="ECO:0000256" key="1">
    <source>
        <dbReference type="ARBA" id="ARBA00007569"/>
    </source>
</evidence>
<dbReference type="Gene3D" id="3.30.460.80">
    <property type="entry name" value="NADH:ubiquinone oxidoreductase, 30kDa subunit"/>
    <property type="match status" value="1"/>
</dbReference>
<dbReference type="NCBIfam" id="TIGR01961">
    <property type="entry name" value="NuoC_fam"/>
    <property type="match status" value="1"/>
</dbReference>
<keyword evidence="3" id="KW-0472">Membrane</keyword>
<dbReference type="RefSeq" id="WP_053335275.1">
    <property type="nucleotide sequence ID" value="NZ_JMFG01000038.1"/>
</dbReference>